<dbReference type="SUPFAM" id="SSF48576">
    <property type="entry name" value="Terpenoid synthases"/>
    <property type="match status" value="1"/>
</dbReference>
<organism evidence="1 2">
    <name type="scientific">Dinothrombium tinctorium</name>
    <dbReference type="NCBI Taxonomy" id="1965070"/>
    <lineage>
        <taxon>Eukaryota</taxon>
        <taxon>Metazoa</taxon>
        <taxon>Ecdysozoa</taxon>
        <taxon>Arthropoda</taxon>
        <taxon>Chelicerata</taxon>
        <taxon>Arachnida</taxon>
        <taxon>Acari</taxon>
        <taxon>Acariformes</taxon>
        <taxon>Trombidiformes</taxon>
        <taxon>Prostigmata</taxon>
        <taxon>Anystina</taxon>
        <taxon>Parasitengona</taxon>
        <taxon>Trombidioidea</taxon>
        <taxon>Trombidiidae</taxon>
        <taxon>Dinothrombium</taxon>
    </lineage>
</organism>
<evidence type="ECO:0000313" key="1">
    <source>
        <dbReference type="EMBL" id="RWS03356.1"/>
    </source>
</evidence>
<dbReference type="Pfam" id="PF19086">
    <property type="entry name" value="Terpene_syn_C_2"/>
    <property type="match status" value="1"/>
</dbReference>
<accession>A0A443QK04</accession>
<dbReference type="OrthoDB" id="2861623at2759"/>
<proteinExistence type="predicted"/>
<dbReference type="AlphaFoldDB" id="A0A443QK04"/>
<comment type="caution">
    <text evidence="1">The sequence shown here is derived from an EMBL/GenBank/DDBJ whole genome shotgun (WGS) entry which is preliminary data.</text>
</comment>
<dbReference type="EMBL" id="NCKU01006585">
    <property type="protein sequence ID" value="RWS03356.1"/>
    <property type="molecule type" value="Genomic_DNA"/>
</dbReference>
<protein>
    <submittedName>
        <fullName evidence="1">Uncharacterized protein</fullName>
    </submittedName>
</protein>
<dbReference type="Proteomes" id="UP000285301">
    <property type="component" value="Unassembled WGS sequence"/>
</dbReference>
<name>A0A443QK04_9ACAR</name>
<gene>
    <name evidence="1" type="ORF">B4U79_16525</name>
</gene>
<dbReference type="Gene3D" id="1.10.600.10">
    <property type="entry name" value="Farnesyl Diphosphate Synthase"/>
    <property type="match status" value="1"/>
</dbReference>
<sequence length="203" mass="23706">MEISQKNESVESRTPLESSFSELWLSFINFKTTEEWRKRMLRYIHLFYEGIVLENEIRVKRLSSFGEYSALSPLASGLEMFYALIEFANEAEITHKDRCDPAFLGLPFYVNSVVSLQNDVHAFGRGEVDDESANLVSLLQRETLSSNYDAMHNAADRINEWLISFYHTDKYFVYLMPEGDNSMKKFMHGLKAFIKGNEDYNRY</sequence>
<dbReference type="InterPro" id="IPR008949">
    <property type="entry name" value="Isoprenoid_synthase_dom_sf"/>
</dbReference>
<evidence type="ECO:0000313" key="2">
    <source>
        <dbReference type="Proteomes" id="UP000285301"/>
    </source>
</evidence>
<keyword evidence="2" id="KW-1185">Reference proteome</keyword>
<reference evidence="1 2" key="1">
    <citation type="journal article" date="2018" name="Gigascience">
        <title>Genomes of trombidid mites reveal novel predicted allergens and laterally-transferred genes associated with secondary metabolism.</title>
        <authorList>
            <person name="Dong X."/>
            <person name="Chaisiri K."/>
            <person name="Xia D."/>
            <person name="Armstrong S.D."/>
            <person name="Fang Y."/>
            <person name="Donnelly M.J."/>
            <person name="Kadowaki T."/>
            <person name="McGarry J.W."/>
            <person name="Darby A.C."/>
            <person name="Makepeace B.L."/>
        </authorList>
    </citation>
    <scope>NUCLEOTIDE SEQUENCE [LARGE SCALE GENOMIC DNA]</scope>
    <source>
        <strain evidence="1">UoL-WK</strain>
    </source>
</reference>